<organism evidence="2">
    <name type="scientific">Aegilops tauschii</name>
    <name type="common">Tausch's goatgrass</name>
    <name type="synonym">Aegilops squarrosa</name>
    <dbReference type="NCBI Taxonomy" id="37682"/>
    <lineage>
        <taxon>Eukaryota</taxon>
        <taxon>Viridiplantae</taxon>
        <taxon>Streptophyta</taxon>
        <taxon>Embryophyta</taxon>
        <taxon>Tracheophyta</taxon>
        <taxon>Spermatophyta</taxon>
        <taxon>Magnoliopsida</taxon>
        <taxon>Liliopsida</taxon>
        <taxon>Poales</taxon>
        <taxon>Poaceae</taxon>
        <taxon>BOP clade</taxon>
        <taxon>Pooideae</taxon>
        <taxon>Triticodae</taxon>
        <taxon>Triticeae</taxon>
        <taxon>Triticinae</taxon>
        <taxon>Aegilops</taxon>
    </lineage>
</organism>
<dbReference type="Pfam" id="PF23247">
    <property type="entry name" value="LRR_RPS2"/>
    <property type="match status" value="1"/>
</dbReference>
<reference evidence="2" key="1">
    <citation type="submission" date="2015-06" db="UniProtKB">
        <authorList>
            <consortium name="EnsemblPlants"/>
        </authorList>
    </citation>
    <scope>IDENTIFICATION</scope>
</reference>
<dbReference type="ExpressionAtlas" id="M8BDT0">
    <property type="expression patterns" value="baseline"/>
</dbReference>
<proteinExistence type="predicted"/>
<dbReference type="InterPro" id="IPR032675">
    <property type="entry name" value="LRR_dom_sf"/>
</dbReference>
<dbReference type="PANTHER" id="PTHR33463">
    <property type="entry name" value="NB-ARC DOMAIN-CONTAINING PROTEIN-RELATED"/>
    <property type="match status" value="1"/>
</dbReference>
<dbReference type="PANTHER" id="PTHR33463:SF208">
    <property type="entry name" value="OS04G0166000 PROTEIN"/>
    <property type="match status" value="1"/>
</dbReference>
<accession>M8BDT0</accession>
<feature type="domain" description="Disease resistance protein At4g27190-like leucine-rich repeats" evidence="1">
    <location>
        <begin position="855"/>
        <end position="976"/>
    </location>
</feature>
<evidence type="ECO:0000259" key="1">
    <source>
        <dbReference type="Pfam" id="PF23247"/>
    </source>
</evidence>
<dbReference type="Gene3D" id="3.80.10.10">
    <property type="entry name" value="Ribonuclease Inhibitor"/>
    <property type="match status" value="2"/>
</dbReference>
<sequence>MSSTRWELQLNILSCKFDRWVRFVDLLVVMPRKRIGPETVEEAVHQIIPYLEDMSSTAHKAIYYDGWRGLSASAVLRAIAQDPPPSLLKKFNKIVHVDCSRWKSRRALQRTIAQELKLPQRVMDIFDRQDEEDNFSGIDEGSRAEIVFIGKEIHQVLTSHKCLVIFHNGSNDMVNLNASGILQGDFFDTKVLWTFRGRFRLSPGISEKADDSHLFICSENLGYKWNLLLKEEAREIDGYTDKLGETVEECCLYLLALNSQGGNIMDYNWATHASSYWVCDEIIQGGQGDESWEVAAALHKQINTEDYSSNTLPSFGHELKNPPKRWVLSKENSVVPPESTSFFLAAVASESDPPLRPLPNAMFHQSNKLRVLKLCRCTFNFSSPPFHCCHKLRFLGLDSCQDLQPEQDKKQDRQTMDFFKSLWVIDICNTDWDLPSSPEIIEKMAANIREVHIKKGRIWCHSFAWRQLHNLHKLRVIEPTSPWQTGEMDEFTDMVKLEFLDLAGDSTIQVLPSMSGATSLKILVLDGCVGLEHVGPEGLPPSLESFSLDARAREDHKKEAKITRISLAGCARLVNFRLCGSLPHLEDLDLSGTLVKTLDLKDQMVQARRLQKIILWGCMQLLSILSPENGMPKDTILRIDCSVCHVQAEFHQAYATIMDIRFLQTLVLESNVDFCWKSTRFHLKLCVPACSNKVEDQSNKKNTGIGSSAPQIMGPPRPKSLIPNAYITYMDVVADNITDDDGYNSASQFQPLGSHVEIGDGISFTRVVSTGAMKATIFVMNKAKSLHVHGNSSVSTVIPEHMMSIESNVLIWEHLESCHVVRCPKMHTVFNTIYQYIRFPNLVNFCAADLPTTHCIWSKERTLNAEDNLSFAKLQSIHLFSCPRLTFVLVMSVLYTLRSLETLHISFCGDLRKVFPVEPEILTRIATNHKGALEFPNLKRIYLHQLFKLQQICEAKMFAPKLETIRVRGCWRLRCLPVVGCDSRPVVDCEKDWWEKLEWDGLEAGHDPSLLEARHSAYYKKPLPRGSVLWFDGRMADVSRCFQPFTLQAKSDSVQQHSMCTYAGLRMQGLSKHGVGDAKTGTELLECSGWKPLGHNVGKLLGGRYVKNTELTQLNLLADEINIKFNMLGVVMLHRIGREIGGRNIITENNRSFRDRDPKFAK</sequence>
<dbReference type="EnsemblPlants" id="EMT12136">
    <property type="protein sequence ID" value="EMT12136"/>
    <property type="gene ID" value="F775_20437"/>
</dbReference>
<protein>
    <recommendedName>
        <fullName evidence="1">Disease resistance protein At4g27190-like leucine-rich repeats domain-containing protein</fullName>
    </recommendedName>
</protein>
<evidence type="ECO:0000313" key="2">
    <source>
        <dbReference type="EnsemblPlants" id="EMT12136"/>
    </source>
</evidence>
<dbReference type="SUPFAM" id="SSF52058">
    <property type="entry name" value="L domain-like"/>
    <property type="match status" value="1"/>
</dbReference>
<dbReference type="InterPro" id="IPR050905">
    <property type="entry name" value="Plant_NBS-LRR"/>
</dbReference>
<dbReference type="AlphaFoldDB" id="M8BDT0"/>
<name>M8BDT0_AEGTA</name>
<dbReference type="InterPro" id="IPR057135">
    <property type="entry name" value="At4g27190-like_LRR"/>
</dbReference>